<feature type="region of interest" description="Disordered" evidence="1">
    <location>
        <begin position="1"/>
        <end position="25"/>
    </location>
</feature>
<proteinExistence type="predicted"/>
<dbReference type="eggNOG" id="KOG1121">
    <property type="taxonomic scope" value="Eukaryota"/>
</dbReference>
<dbReference type="InterPro" id="IPR057432">
    <property type="entry name" value="Lin-15A/B-like_dom"/>
</dbReference>
<dbReference type="InterPro" id="IPR008974">
    <property type="entry name" value="TRAF-like"/>
</dbReference>
<accession>A8WJZ4</accession>
<name>A8WJZ4_CAEBR</name>
<dbReference type="PANTHER" id="PTHR22743:SF165">
    <property type="entry name" value="BTB AND MATH DOMAIN CONTAINING-RELATED"/>
    <property type="match status" value="1"/>
</dbReference>
<dbReference type="Proteomes" id="UP000008549">
    <property type="component" value="Unassembled WGS sequence"/>
</dbReference>
<dbReference type="EMBL" id="HE601225">
    <property type="protein sequence ID" value="CAP20787.2"/>
    <property type="molecule type" value="Genomic_DNA"/>
</dbReference>
<evidence type="ECO:0000313" key="4">
    <source>
        <dbReference type="Proteomes" id="UP000008549"/>
    </source>
</evidence>
<dbReference type="KEGG" id="cbr:CBG_24099"/>
<gene>
    <name evidence="3" type="ORF">CBG24099</name>
    <name evidence="3" type="ORF">CBG_24099</name>
</gene>
<dbReference type="Gene3D" id="2.60.210.10">
    <property type="entry name" value="Apoptosis, Tumor Necrosis Factor Receptor Associated Protein 2, Chain A"/>
    <property type="match status" value="1"/>
</dbReference>
<dbReference type="RefSeq" id="XP_045091255.1">
    <property type="nucleotide sequence ID" value="XM_045238327.1"/>
</dbReference>
<evidence type="ECO:0000313" key="3">
    <source>
        <dbReference type="EMBL" id="CAP20787.2"/>
    </source>
</evidence>
<dbReference type="Pfam" id="PF25375">
    <property type="entry name" value="Lin-15B"/>
    <property type="match status" value="3"/>
</dbReference>
<dbReference type="CDD" id="cd00121">
    <property type="entry name" value="MATH"/>
    <property type="match status" value="1"/>
</dbReference>
<dbReference type="Pfam" id="PF00917">
    <property type="entry name" value="MATH"/>
    <property type="match status" value="1"/>
</dbReference>
<dbReference type="PANTHER" id="PTHR22743">
    <property type="entry name" value="MEPRIN/TRAF-LIKE MATH FAMILY-C.ELEGANS"/>
    <property type="match status" value="1"/>
</dbReference>
<dbReference type="HOGENOM" id="CLU_366922_0_0_1"/>
<dbReference type="InterPro" id="IPR002083">
    <property type="entry name" value="MATH/TRAF_dom"/>
</dbReference>
<organism evidence="3 4">
    <name type="scientific">Caenorhabditis briggsae</name>
    <dbReference type="NCBI Taxonomy" id="6238"/>
    <lineage>
        <taxon>Eukaryota</taxon>
        <taxon>Metazoa</taxon>
        <taxon>Ecdysozoa</taxon>
        <taxon>Nematoda</taxon>
        <taxon>Chromadorea</taxon>
        <taxon>Rhabditida</taxon>
        <taxon>Rhabditina</taxon>
        <taxon>Rhabditomorpha</taxon>
        <taxon>Rhabditoidea</taxon>
        <taxon>Rhabditidae</taxon>
        <taxon>Peloderinae</taxon>
        <taxon>Caenorhabditis</taxon>
    </lineage>
</organism>
<dbReference type="AlphaFoldDB" id="A8WJZ4"/>
<feature type="compositionally biased region" description="Basic and acidic residues" evidence="1">
    <location>
        <begin position="9"/>
        <end position="25"/>
    </location>
</feature>
<dbReference type="GeneID" id="8590081"/>
<dbReference type="InterPro" id="IPR052664">
    <property type="entry name" value="BTB-MATH_domain_protein"/>
</dbReference>
<evidence type="ECO:0000256" key="1">
    <source>
        <dbReference type="SAM" id="MobiDB-lite"/>
    </source>
</evidence>
<evidence type="ECO:0000259" key="2">
    <source>
        <dbReference type="SMART" id="SM00061"/>
    </source>
</evidence>
<dbReference type="InParanoid" id="A8WJZ4"/>
<reference evidence="3 4" key="2">
    <citation type="journal article" date="2011" name="PLoS Genet.">
        <title>Caenorhabditis briggsae recombinant inbred line genotypes reveal inter-strain incompatibility and the evolution of recombination.</title>
        <authorList>
            <person name="Ross J.A."/>
            <person name="Koboldt D.C."/>
            <person name="Staisch J.E."/>
            <person name="Chamberlin H.M."/>
            <person name="Gupta B.P."/>
            <person name="Miller R.D."/>
            <person name="Baird S.E."/>
            <person name="Haag E.S."/>
        </authorList>
    </citation>
    <scope>NUCLEOTIDE SEQUENCE [LARGE SCALE GENOMIC DNA]</scope>
    <source>
        <strain evidence="3 4">AF16</strain>
    </source>
</reference>
<sequence>MANNEQGEIEPKTSEKNEVLEELNSHKQKFDEITEKLRSVEESVSKISILSNNQSNTELKREKRFVLKHEFKNVANLREGDSMKSKKQEHFNAKWNMGLKRYESHVEFYLYCEPVAPVDKWTVETKLKFRMMVNHYDEVSKTTLHSFGDEYNFGNSSNLDFVHSDQSLKDWIEIYKSLIVNDPSRRSEWERVLKETQSLLKKRLGGNDYFLWEDVEYYMIDDILTFQVEVKILKMTGFEKEKIRSFDESQKDFSDVILMVKETKFYVLKKIIMERDVKFEEPHMKKPKIEEPDWEEEKPDPIFNEPFIKYEVEEEYTELKMFYAKINKINNCSRPPILAPEAAPKSRKFSEISRCSICLKFFALNQLKTVGIDEKLILMTGNLLRGEIKSIEEARIFMRSHNQSPLVCRVHFSVAIVEIFKVLGIKHVQDITRCSMQSINQLMLTVHSLVLNSIAKFDFLELFRLFVQHFYASVPAQVPVKGQNSRNCSLCFKYGNRETIVEFGPEIDEFLVMVGWVLLKKCGINEAKKFLTSTCPKFVCIAHFQQIASKFFGILADPFAMQKLMDVIDLLGAKMTETEFLYKFTHFKDRTGVCNSTNLVPRQCSQVARKPHYYTGGRQVCAVCFKIDDATRMDAIQSKEEKIIVLTGCLLNGTLKNSKSSVYFNPGNIRNRIHICREHAGDAVRYIYTVLKIEEINNLASCFPVDVANVMKTAEVLCSITERYFFCCFYYFVTKNTDLTTPKKMYDEYVRRYYREAVNF</sequence>
<protein>
    <submittedName>
        <fullName evidence="3">Protein CBG24099</fullName>
    </submittedName>
</protein>
<feature type="domain" description="MATH" evidence="2">
    <location>
        <begin position="66"/>
        <end position="162"/>
    </location>
</feature>
<dbReference type="SUPFAM" id="SSF49599">
    <property type="entry name" value="TRAF domain-like"/>
    <property type="match status" value="1"/>
</dbReference>
<dbReference type="SMART" id="SM00061">
    <property type="entry name" value="MATH"/>
    <property type="match status" value="1"/>
</dbReference>
<reference evidence="3 4" key="1">
    <citation type="journal article" date="2003" name="PLoS Biol.">
        <title>The genome sequence of Caenorhabditis briggsae: a platform for comparative genomics.</title>
        <authorList>
            <person name="Stein L.D."/>
            <person name="Bao Z."/>
            <person name="Blasiar D."/>
            <person name="Blumenthal T."/>
            <person name="Brent M.R."/>
            <person name="Chen N."/>
            <person name="Chinwalla A."/>
            <person name="Clarke L."/>
            <person name="Clee C."/>
            <person name="Coghlan A."/>
            <person name="Coulson A."/>
            <person name="D'Eustachio P."/>
            <person name="Fitch D.H."/>
            <person name="Fulton L.A."/>
            <person name="Fulton R.E."/>
            <person name="Griffiths-Jones S."/>
            <person name="Harris T.W."/>
            <person name="Hillier L.W."/>
            <person name="Kamath R."/>
            <person name="Kuwabara P.E."/>
            <person name="Mardis E.R."/>
            <person name="Marra M.A."/>
            <person name="Miner T.L."/>
            <person name="Minx P."/>
            <person name="Mullikin J.C."/>
            <person name="Plumb R.W."/>
            <person name="Rogers J."/>
            <person name="Schein J.E."/>
            <person name="Sohrmann M."/>
            <person name="Spieth J."/>
            <person name="Stajich J.E."/>
            <person name="Wei C."/>
            <person name="Willey D."/>
            <person name="Wilson R.K."/>
            <person name="Durbin R."/>
            <person name="Waterston R.H."/>
        </authorList>
    </citation>
    <scope>NUCLEOTIDE SEQUENCE [LARGE SCALE GENOMIC DNA]</scope>
    <source>
        <strain evidence="3 4">AF16</strain>
    </source>
</reference>
<dbReference type="CTD" id="8590081"/>
<keyword evidence="4" id="KW-1185">Reference proteome</keyword>